<dbReference type="AlphaFoldDB" id="A0A238JNF8"/>
<accession>A0A238JNF8</accession>
<gene>
    <name evidence="2" type="ORF">OCA8868_00604</name>
</gene>
<feature type="chain" id="PRO_5012534163" description="Lipoprotein" evidence="1">
    <location>
        <begin position="22"/>
        <end position="210"/>
    </location>
</feature>
<organism evidence="2 3">
    <name type="scientific">Octadecabacter ascidiaceicola</name>
    <dbReference type="NCBI Taxonomy" id="1655543"/>
    <lineage>
        <taxon>Bacteria</taxon>
        <taxon>Pseudomonadati</taxon>
        <taxon>Pseudomonadota</taxon>
        <taxon>Alphaproteobacteria</taxon>
        <taxon>Rhodobacterales</taxon>
        <taxon>Roseobacteraceae</taxon>
        <taxon>Octadecabacter</taxon>
    </lineage>
</organism>
<name>A0A238JNF8_9RHOB</name>
<reference evidence="3" key="1">
    <citation type="submission" date="2017-05" db="EMBL/GenBank/DDBJ databases">
        <authorList>
            <person name="Rodrigo-Torres L."/>
            <person name="Arahal R. D."/>
            <person name="Lucena T."/>
        </authorList>
    </citation>
    <scope>NUCLEOTIDE SEQUENCE [LARGE SCALE GENOMIC DNA]</scope>
    <source>
        <strain evidence="3">CECT 8868</strain>
    </source>
</reference>
<dbReference type="RefSeq" id="WP_245848009.1">
    <property type="nucleotide sequence ID" value="NZ_FXYD01000001.1"/>
</dbReference>
<dbReference type="InterPro" id="IPR046705">
    <property type="entry name" value="DUF6778"/>
</dbReference>
<dbReference type="EMBL" id="FXYD01000001">
    <property type="protein sequence ID" value="SMX32025.1"/>
    <property type="molecule type" value="Genomic_DNA"/>
</dbReference>
<evidence type="ECO:0000256" key="1">
    <source>
        <dbReference type="SAM" id="SignalP"/>
    </source>
</evidence>
<evidence type="ECO:0008006" key="4">
    <source>
        <dbReference type="Google" id="ProtNLM"/>
    </source>
</evidence>
<keyword evidence="3" id="KW-1185">Reference proteome</keyword>
<sequence>MKLLLKTVAFGAVAAALTACSGVDTVTRNAPLETPRIAAVEQVEVVRNYSLDAIRFAAPSDLRVSEANSYYPIADIVWRGDPLGNRLEQISAIFQTSIQAAGTNLSGETPVIVDVDLVRFHSLTERTRYSVGGVHSIKFDLTVRDAATGEVLEETRRINGDLPALGGYAALAADNAGQGQKVRITAHLTQLFTDELSGLTNVVSIEQAGS</sequence>
<dbReference type="Pfam" id="PF20569">
    <property type="entry name" value="DUF6778"/>
    <property type="match status" value="1"/>
</dbReference>
<protein>
    <recommendedName>
        <fullName evidence="4">Lipoprotein</fullName>
    </recommendedName>
</protein>
<proteinExistence type="predicted"/>
<dbReference type="Proteomes" id="UP000203464">
    <property type="component" value="Unassembled WGS sequence"/>
</dbReference>
<feature type="signal peptide" evidence="1">
    <location>
        <begin position="1"/>
        <end position="21"/>
    </location>
</feature>
<keyword evidence="1" id="KW-0732">Signal</keyword>
<evidence type="ECO:0000313" key="2">
    <source>
        <dbReference type="EMBL" id="SMX32025.1"/>
    </source>
</evidence>
<evidence type="ECO:0000313" key="3">
    <source>
        <dbReference type="Proteomes" id="UP000203464"/>
    </source>
</evidence>
<dbReference type="PROSITE" id="PS51257">
    <property type="entry name" value="PROKAR_LIPOPROTEIN"/>
    <property type="match status" value="1"/>
</dbReference>